<comment type="caution">
    <text evidence="4">The sequence shown here is derived from an EMBL/GenBank/DDBJ whole genome shotgun (WGS) entry which is preliminary data.</text>
</comment>
<dbReference type="PANTHER" id="PTHR24096:SF149">
    <property type="entry name" value="AMP-BINDING DOMAIN-CONTAINING PROTEIN-RELATED"/>
    <property type="match status" value="1"/>
</dbReference>
<keyword evidence="2" id="KW-0436">Ligase</keyword>
<evidence type="ECO:0000313" key="5">
    <source>
        <dbReference type="Proteomes" id="UP000193144"/>
    </source>
</evidence>
<evidence type="ECO:0000256" key="2">
    <source>
        <dbReference type="ARBA" id="ARBA00022598"/>
    </source>
</evidence>
<dbReference type="SUPFAM" id="SSF56801">
    <property type="entry name" value="Acetyl-CoA synthetase-like"/>
    <property type="match status" value="1"/>
</dbReference>
<dbReference type="AlphaFoldDB" id="A0A1Y1Z0R6"/>
<dbReference type="InterPro" id="IPR000873">
    <property type="entry name" value="AMP-dep_synth/lig_dom"/>
</dbReference>
<evidence type="ECO:0000313" key="4">
    <source>
        <dbReference type="EMBL" id="ORY03405.1"/>
    </source>
</evidence>
<comment type="similarity">
    <text evidence="1">Belongs to the ATP-dependent AMP-binding enzyme family.</text>
</comment>
<dbReference type="Proteomes" id="UP000193144">
    <property type="component" value="Unassembled WGS sequence"/>
</dbReference>
<keyword evidence="5" id="KW-1185">Reference proteome</keyword>
<proteinExistence type="inferred from homology"/>
<evidence type="ECO:0000256" key="1">
    <source>
        <dbReference type="ARBA" id="ARBA00006432"/>
    </source>
</evidence>
<name>A0A1Y1Z0R6_9PLEO</name>
<dbReference type="STRING" id="1231657.A0A1Y1Z0R6"/>
<sequence>MQFLARSLSILRLTVERKGSLSCTQSWLIKATANPTLSVHICDPGSFALRHTYQSPFPDVDIPQTDIYLFLFKHKSAQFLDTHDIFRDADLEKRYSFGEVRQKSLDFGKGLKAPFDWHKGDVLCVVSQNTINIPLVTLGTLWAGGIISPANPGYTTSGLAHQLADSKALLVSTQLSQLESVRKASV</sequence>
<dbReference type="EMBL" id="MCFA01000147">
    <property type="protein sequence ID" value="ORY03405.1"/>
    <property type="molecule type" value="Genomic_DNA"/>
</dbReference>
<evidence type="ECO:0000259" key="3">
    <source>
        <dbReference type="Pfam" id="PF00501"/>
    </source>
</evidence>
<dbReference type="OrthoDB" id="6509636at2759"/>
<gene>
    <name evidence="4" type="ORF">BCR34DRAFT_573531</name>
</gene>
<organism evidence="4 5">
    <name type="scientific">Clohesyomyces aquaticus</name>
    <dbReference type="NCBI Taxonomy" id="1231657"/>
    <lineage>
        <taxon>Eukaryota</taxon>
        <taxon>Fungi</taxon>
        <taxon>Dikarya</taxon>
        <taxon>Ascomycota</taxon>
        <taxon>Pezizomycotina</taxon>
        <taxon>Dothideomycetes</taxon>
        <taxon>Pleosporomycetidae</taxon>
        <taxon>Pleosporales</taxon>
        <taxon>Lindgomycetaceae</taxon>
        <taxon>Clohesyomyces</taxon>
    </lineage>
</organism>
<accession>A0A1Y1Z0R6</accession>
<feature type="domain" description="AMP-dependent synthetase/ligase" evidence="3">
    <location>
        <begin position="88"/>
        <end position="174"/>
    </location>
</feature>
<dbReference type="GO" id="GO:0016405">
    <property type="term" value="F:CoA-ligase activity"/>
    <property type="evidence" value="ECO:0007669"/>
    <property type="project" value="TreeGrafter"/>
</dbReference>
<dbReference type="Gene3D" id="3.40.50.980">
    <property type="match status" value="1"/>
</dbReference>
<protein>
    <recommendedName>
        <fullName evidence="3">AMP-dependent synthetase/ligase domain-containing protein</fullName>
    </recommendedName>
</protein>
<dbReference type="PANTHER" id="PTHR24096">
    <property type="entry name" value="LONG-CHAIN-FATTY-ACID--COA LIGASE"/>
    <property type="match status" value="1"/>
</dbReference>
<dbReference type="Pfam" id="PF00501">
    <property type="entry name" value="AMP-binding"/>
    <property type="match status" value="1"/>
</dbReference>
<reference evidence="4 5" key="1">
    <citation type="submission" date="2016-07" db="EMBL/GenBank/DDBJ databases">
        <title>Pervasive Adenine N6-methylation of Active Genes in Fungi.</title>
        <authorList>
            <consortium name="DOE Joint Genome Institute"/>
            <person name="Mondo S.J."/>
            <person name="Dannebaum R.O."/>
            <person name="Kuo R.C."/>
            <person name="Labutti K."/>
            <person name="Haridas S."/>
            <person name="Kuo A."/>
            <person name="Salamov A."/>
            <person name="Ahrendt S.R."/>
            <person name="Lipzen A."/>
            <person name="Sullivan W."/>
            <person name="Andreopoulos W.B."/>
            <person name="Clum A."/>
            <person name="Lindquist E."/>
            <person name="Daum C."/>
            <person name="Ramamoorthy G.K."/>
            <person name="Gryganskyi A."/>
            <person name="Culley D."/>
            <person name="Magnuson J.K."/>
            <person name="James T.Y."/>
            <person name="O'Malley M.A."/>
            <person name="Stajich J.E."/>
            <person name="Spatafora J.W."/>
            <person name="Visel A."/>
            <person name="Grigoriev I.V."/>
        </authorList>
    </citation>
    <scope>NUCLEOTIDE SEQUENCE [LARGE SCALE GENOMIC DNA]</scope>
    <source>
        <strain evidence="4 5">CBS 115471</strain>
    </source>
</reference>